<proteinExistence type="predicted"/>
<evidence type="ECO:0000313" key="7">
    <source>
        <dbReference type="Proteomes" id="UP000053611"/>
    </source>
</evidence>
<dbReference type="AlphaFoldDB" id="A0A0J0XXN6"/>
<dbReference type="Pfam" id="PF23489">
    <property type="entry name" value="V-ATPase_su_f"/>
    <property type="match status" value="1"/>
</dbReference>
<dbReference type="InterPro" id="IPR056552">
    <property type="entry name" value="Ribonucl_Kappa"/>
</dbReference>
<keyword evidence="4 5" id="KW-0472">Membrane</keyword>
<gene>
    <name evidence="6" type="ORF">CC85DRAFT_226784</name>
</gene>
<feature type="non-terminal residue" evidence="6">
    <location>
        <position position="1"/>
    </location>
</feature>
<organism evidence="6 7">
    <name type="scientific">Cutaneotrichosporon oleaginosum</name>
    <dbReference type="NCBI Taxonomy" id="879819"/>
    <lineage>
        <taxon>Eukaryota</taxon>
        <taxon>Fungi</taxon>
        <taxon>Dikarya</taxon>
        <taxon>Basidiomycota</taxon>
        <taxon>Agaricomycotina</taxon>
        <taxon>Tremellomycetes</taxon>
        <taxon>Trichosporonales</taxon>
        <taxon>Trichosporonaceae</taxon>
        <taxon>Cutaneotrichosporon</taxon>
    </lineage>
</organism>
<feature type="non-terminal residue" evidence="6">
    <location>
        <position position="67"/>
    </location>
</feature>
<dbReference type="Proteomes" id="UP000053611">
    <property type="component" value="Unassembled WGS sequence"/>
</dbReference>
<comment type="subcellular location">
    <subcellularLocation>
        <location evidence="1">Membrane</location>
    </subcellularLocation>
</comment>
<dbReference type="EMBL" id="KQ087179">
    <property type="protein sequence ID" value="KLT45821.1"/>
    <property type="molecule type" value="Genomic_DNA"/>
</dbReference>
<evidence type="ECO:0000256" key="4">
    <source>
        <dbReference type="ARBA" id="ARBA00023136"/>
    </source>
</evidence>
<name>A0A0J0XXN6_9TREE</name>
<evidence type="ECO:0000313" key="6">
    <source>
        <dbReference type="EMBL" id="KLT45821.1"/>
    </source>
</evidence>
<feature type="transmembrane region" description="Helical" evidence="5">
    <location>
        <begin position="6"/>
        <end position="24"/>
    </location>
</feature>
<dbReference type="OrthoDB" id="67317at2759"/>
<sequence length="67" mass="7193">SAGCCTVLSFFGVIILSVFGYFFAHRAEGLTGSKEDPEDPDFVAKICYTSAIVYAVFVVFCGLQVSV</sequence>
<reference evidence="6 7" key="1">
    <citation type="submission" date="2015-03" db="EMBL/GenBank/DDBJ databases">
        <title>Genomics and transcriptomics of the oil-accumulating basidiomycete yeast T. oleaginosus allow insights into substrate utilization and the diverse evolutionary trajectories of mating systems in fungi.</title>
        <authorList>
            <consortium name="DOE Joint Genome Institute"/>
            <person name="Kourist R."/>
            <person name="Kracht O."/>
            <person name="Bracharz F."/>
            <person name="Lipzen A."/>
            <person name="Nolan M."/>
            <person name="Ohm R."/>
            <person name="Grigoriev I."/>
            <person name="Sun S."/>
            <person name="Heitman J."/>
            <person name="Bruck T."/>
            <person name="Nowrousian M."/>
        </authorList>
    </citation>
    <scope>NUCLEOTIDE SEQUENCE [LARGE SCALE GENOMIC DNA]</scope>
    <source>
        <strain evidence="6 7">IBC0246</strain>
    </source>
</reference>
<feature type="transmembrane region" description="Helical" evidence="5">
    <location>
        <begin position="45"/>
        <end position="65"/>
    </location>
</feature>
<accession>A0A0J0XXN6</accession>
<keyword evidence="2 5" id="KW-0812">Transmembrane</keyword>
<evidence type="ECO:0000256" key="3">
    <source>
        <dbReference type="ARBA" id="ARBA00022989"/>
    </source>
</evidence>
<keyword evidence="7" id="KW-1185">Reference proteome</keyword>
<evidence type="ECO:0000256" key="5">
    <source>
        <dbReference type="SAM" id="Phobius"/>
    </source>
</evidence>
<keyword evidence="3 5" id="KW-1133">Transmembrane helix</keyword>
<protein>
    <submittedName>
        <fullName evidence="6">Uncharacterized protein</fullName>
    </submittedName>
</protein>
<evidence type="ECO:0000256" key="1">
    <source>
        <dbReference type="ARBA" id="ARBA00004370"/>
    </source>
</evidence>
<dbReference type="STRING" id="879819.A0A0J0XXN6"/>
<dbReference type="GO" id="GO:0016020">
    <property type="term" value="C:membrane"/>
    <property type="evidence" value="ECO:0007669"/>
    <property type="project" value="UniProtKB-SubCell"/>
</dbReference>
<evidence type="ECO:0000256" key="2">
    <source>
        <dbReference type="ARBA" id="ARBA00022692"/>
    </source>
</evidence>